<gene>
    <name evidence="12" type="ORF">DCD74_12220</name>
</gene>
<evidence type="ECO:0000256" key="3">
    <source>
        <dbReference type="ARBA" id="ARBA00022692"/>
    </source>
</evidence>
<feature type="transmembrane region" description="Helical" evidence="9">
    <location>
        <begin position="588"/>
        <end position="606"/>
    </location>
</feature>
<keyword evidence="10" id="KW-0732">Signal</keyword>
<dbReference type="InterPro" id="IPR035671">
    <property type="entry name" value="DsbD_gamma"/>
</dbReference>
<dbReference type="KEGG" id="lue:DCD74_12220"/>
<dbReference type="Gene3D" id="2.60.40.1250">
    <property type="entry name" value="Thiol:disulfide interchange protein DsbD, N-terminal domain"/>
    <property type="match status" value="2"/>
</dbReference>
<dbReference type="Gene3D" id="3.40.30.10">
    <property type="entry name" value="Glutaredoxin"/>
    <property type="match status" value="1"/>
</dbReference>
<feature type="transmembrane region" description="Helical" evidence="9">
    <location>
        <begin position="472"/>
        <end position="493"/>
    </location>
</feature>
<dbReference type="SUPFAM" id="SSF52833">
    <property type="entry name" value="Thioredoxin-like"/>
    <property type="match status" value="1"/>
</dbReference>
<dbReference type="AlphaFoldDB" id="A0A344J8G7"/>
<dbReference type="Pfam" id="PF02683">
    <property type="entry name" value="DsbD_TM"/>
    <property type="match status" value="1"/>
</dbReference>
<dbReference type="InterPro" id="IPR017937">
    <property type="entry name" value="Thioredoxin_CS"/>
</dbReference>
<evidence type="ECO:0000313" key="12">
    <source>
        <dbReference type="EMBL" id="AXA85327.1"/>
    </source>
</evidence>
<dbReference type="SUPFAM" id="SSF74863">
    <property type="entry name" value="Thiol:disulfide interchange protein DsbD, N-terminal domain (DsbD-alpha)"/>
    <property type="match status" value="2"/>
</dbReference>
<comment type="subcellular location">
    <subcellularLocation>
        <location evidence="1">Cell membrane</location>
        <topology evidence="1">Multi-pass membrane protein</topology>
    </subcellularLocation>
</comment>
<keyword evidence="4" id="KW-0201">Cytochrome c-type biogenesis</keyword>
<evidence type="ECO:0000256" key="5">
    <source>
        <dbReference type="ARBA" id="ARBA00022989"/>
    </source>
</evidence>
<protein>
    <submittedName>
        <fullName evidence="12">Cytochrome C biogenesis protein</fullName>
    </submittedName>
</protein>
<dbReference type="CDD" id="cd02953">
    <property type="entry name" value="DsbDgamma"/>
    <property type="match status" value="1"/>
</dbReference>
<dbReference type="GO" id="GO:0017004">
    <property type="term" value="P:cytochrome complex assembly"/>
    <property type="evidence" value="ECO:0007669"/>
    <property type="project" value="UniProtKB-KW"/>
</dbReference>
<dbReference type="GO" id="GO:0045454">
    <property type="term" value="P:cell redox homeostasis"/>
    <property type="evidence" value="ECO:0007669"/>
    <property type="project" value="TreeGrafter"/>
</dbReference>
<sequence>MTLIARAAAFLLAFATLPAFAQAMDPSELPPVDSVFQLSASAPVRDRIEVRWKIAPGYYLYRHRTKVEVLGSGFRAGALQMPGGKKHRDEFFGDVETYRGEMRASLPGQADAGTSALALRIKYQGCADAGVCYPPQTRTLNVQLPGGTNVDVEGGGDAGFAALGARLGGGSGTQGGLLAGQDARPLPPEQAFRVEAIADGGNAVLLRFTPAKGYYLYRDRTRIGVSAERETVTVGKPAWPKAKPYRDEHFGQVQVYFDEAEVRVPLLRTSAAALPVNVQVQLQGCQDNGICYEPMTRKIALTLPAGATVSKAPVAASASGTAGVALPPAPINADGVSMPASAGVEAAVAPQTPDAASPTTPDAQPEATSPIPQPNAPAAPRTRVGLFAALLLALGGGLILNLMPCVLPVLSLKALSLAQSGESRAHARRHALAYTAGVLLTFAVLGAIVLALRGHLVEQGIGWGFQLQMPRVVATLALVVFAFGLSLSGLWYAQLAVPQAGLAASRKAGWRGDFLTGVLAVVLATPCTAPFMGAALAYAFVAPAPLAMAVFLALGLGLALPFLLIGFVPAFARWLPKPGAWMETMKQLLAFPMYATAAWLVWVLAQQRGADAFGLWALAAIALALALWAWTHARRHGQKWALGLAVLALAGSAFAVHAIGGVSRPAPAAATLAEADHVAYSPELLAKLRAEGRPVFVNITADWCVTCKANERAVFARDGFRQALREANAIYMVGDHTDVDPKISAFLQEHGAVGLPLYVVYPRGGGQPVLLPTLLTPSIARDALRAAAAGR</sequence>
<keyword evidence="2" id="KW-1003">Cell membrane</keyword>
<feature type="signal peptide" evidence="10">
    <location>
        <begin position="1"/>
        <end position="21"/>
    </location>
</feature>
<dbReference type="GO" id="GO:0015035">
    <property type="term" value="F:protein-disulfide reductase activity"/>
    <property type="evidence" value="ECO:0007669"/>
    <property type="project" value="TreeGrafter"/>
</dbReference>
<evidence type="ECO:0000256" key="8">
    <source>
        <dbReference type="SAM" id="MobiDB-lite"/>
    </source>
</evidence>
<feature type="domain" description="Thioredoxin" evidence="11">
    <location>
        <begin position="660"/>
        <end position="789"/>
    </location>
</feature>
<dbReference type="Proteomes" id="UP000251842">
    <property type="component" value="Chromosome"/>
</dbReference>
<dbReference type="Pfam" id="PF11412">
    <property type="entry name" value="DsbD_N"/>
    <property type="match status" value="2"/>
</dbReference>
<evidence type="ECO:0000256" key="9">
    <source>
        <dbReference type="SAM" id="Phobius"/>
    </source>
</evidence>
<evidence type="ECO:0000313" key="13">
    <source>
        <dbReference type="Proteomes" id="UP000251842"/>
    </source>
</evidence>
<dbReference type="EMBL" id="CP029556">
    <property type="protein sequence ID" value="AXA85327.1"/>
    <property type="molecule type" value="Genomic_DNA"/>
</dbReference>
<keyword evidence="5 9" id="KW-1133">Transmembrane helix</keyword>
<evidence type="ECO:0000259" key="11">
    <source>
        <dbReference type="PROSITE" id="PS51352"/>
    </source>
</evidence>
<evidence type="ECO:0000256" key="2">
    <source>
        <dbReference type="ARBA" id="ARBA00022475"/>
    </source>
</evidence>
<keyword evidence="6 9" id="KW-0472">Membrane</keyword>
<evidence type="ECO:0000256" key="4">
    <source>
        <dbReference type="ARBA" id="ARBA00022748"/>
    </source>
</evidence>
<dbReference type="PANTHER" id="PTHR32234">
    <property type="entry name" value="THIOL:DISULFIDE INTERCHANGE PROTEIN DSBD"/>
    <property type="match status" value="1"/>
</dbReference>
<keyword evidence="7" id="KW-0676">Redox-active center</keyword>
<feature type="transmembrane region" description="Helical" evidence="9">
    <location>
        <begin position="431"/>
        <end position="452"/>
    </location>
</feature>
<evidence type="ECO:0000256" key="7">
    <source>
        <dbReference type="ARBA" id="ARBA00023284"/>
    </source>
</evidence>
<feature type="transmembrane region" description="Helical" evidence="9">
    <location>
        <begin position="612"/>
        <end position="630"/>
    </location>
</feature>
<dbReference type="InterPro" id="IPR036929">
    <property type="entry name" value="DsbDN_sf"/>
</dbReference>
<organism evidence="12 13">
    <name type="scientific">Solilutibacter oculi</name>
    <dbReference type="NCBI Taxonomy" id="2698682"/>
    <lineage>
        <taxon>Bacteria</taxon>
        <taxon>Pseudomonadati</taxon>
        <taxon>Pseudomonadota</taxon>
        <taxon>Gammaproteobacteria</taxon>
        <taxon>Lysobacterales</taxon>
        <taxon>Lysobacteraceae</taxon>
        <taxon>Solilutibacter</taxon>
    </lineage>
</organism>
<feature type="chain" id="PRO_5016632925" evidence="10">
    <location>
        <begin position="22"/>
        <end position="791"/>
    </location>
</feature>
<reference evidence="13" key="1">
    <citation type="submission" date="2018-05" db="EMBL/GenBank/DDBJ databases">
        <title>Luteimonas pekinense sp. nov., isolated from human Meibomian gland secretions, Beijing, China.</title>
        <authorList>
            <person name="Wen T."/>
            <person name="Bai H."/>
            <person name="Lv H."/>
        </authorList>
    </citation>
    <scope>NUCLEOTIDE SEQUENCE [LARGE SCALE GENOMIC DNA]</scope>
    <source>
        <strain evidence="13">83-4</strain>
    </source>
</reference>
<evidence type="ECO:0000256" key="10">
    <source>
        <dbReference type="SAM" id="SignalP"/>
    </source>
</evidence>
<dbReference type="InterPro" id="IPR003834">
    <property type="entry name" value="Cyt_c_assmbl_TM_dom"/>
</dbReference>
<dbReference type="PROSITE" id="PS51352">
    <property type="entry name" value="THIOREDOXIN_2"/>
    <property type="match status" value="1"/>
</dbReference>
<feature type="region of interest" description="Disordered" evidence="8">
    <location>
        <begin position="342"/>
        <end position="377"/>
    </location>
</feature>
<dbReference type="GO" id="GO:0005886">
    <property type="term" value="C:plasma membrane"/>
    <property type="evidence" value="ECO:0007669"/>
    <property type="project" value="UniProtKB-SubCell"/>
</dbReference>
<dbReference type="PANTHER" id="PTHR32234:SF3">
    <property type="entry name" value="SUPPRESSION OF COPPER SENSITIVITY PROTEIN"/>
    <property type="match status" value="1"/>
</dbReference>
<dbReference type="RefSeq" id="WP_112927532.1">
    <property type="nucleotide sequence ID" value="NZ_CP029556.1"/>
</dbReference>
<evidence type="ECO:0000256" key="6">
    <source>
        <dbReference type="ARBA" id="ARBA00023136"/>
    </source>
</evidence>
<feature type="transmembrane region" description="Helical" evidence="9">
    <location>
        <begin position="546"/>
        <end position="568"/>
    </location>
</feature>
<dbReference type="OrthoDB" id="9811036at2"/>
<dbReference type="PROSITE" id="PS00194">
    <property type="entry name" value="THIOREDOXIN_1"/>
    <property type="match status" value="1"/>
</dbReference>
<dbReference type="InterPro" id="IPR028250">
    <property type="entry name" value="DsbDN"/>
</dbReference>
<evidence type="ECO:0000256" key="1">
    <source>
        <dbReference type="ARBA" id="ARBA00004651"/>
    </source>
</evidence>
<name>A0A344J8G7_9GAMM</name>
<dbReference type="InterPro" id="IPR013766">
    <property type="entry name" value="Thioredoxin_domain"/>
</dbReference>
<dbReference type="InterPro" id="IPR036249">
    <property type="entry name" value="Thioredoxin-like_sf"/>
</dbReference>
<feature type="transmembrane region" description="Helical" evidence="9">
    <location>
        <begin position="642"/>
        <end position="662"/>
    </location>
</feature>
<keyword evidence="13" id="KW-1185">Reference proteome</keyword>
<keyword evidence="3 9" id="KW-0812">Transmembrane</keyword>
<feature type="transmembrane region" description="Helical" evidence="9">
    <location>
        <begin position="514"/>
        <end position="540"/>
    </location>
</feature>
<proteinExistence type="predicted"/>
<feature type="transmembrane region" description="Helical" evidence="9">
    <location>
        <begin position="384"/>
        <end position="410"/>
    </location>
</feature>
<accession>A0A344J8G7</accession>
<dbReference type="Pfam" id="PF13899">
    <property type="entry name" value="Thioredoxin_7"/>
    <property type="match status" value="1"/>
</dbReference>